<evidence type="ECO:0000313" key="2">
    <source>
        <dbReference type="EMBL" id="KAJ0210389.1"/>
    </source>
</evidence>
<feature type="transmembrane region" description="Helical" evidence="1">
    <location>
        <begin position="115"/>
        <end position="136"/>
    </location>
</feature>
<organism evidence="2 3">
    <name type="scientific">Lactuca sativa</name>
    <name type="common">Garden lettuce</name>
    <dbReference type="NCBI Taxonomy" id="4236"/>
    <lineage>
        <taxon>Eukaryota</taxon>
        <taxon>Viridiplantae</taxon>
        <taxon>Streptophyta</taxon>
        <taxon>Embryophyta</taxon>
        <taxon>Tracheophyta</taxon>
        <taxon>Spermatophyta</taxon>
        <taxon>Magnoliopsida</taxon>
        <taxon>eudicotyledons</taxon>
        <taxon>Gunneridae</taxon>
        <taxon>Pentapetalae</taxon>
        <taxon>asterids</taxon>
        <taxon>campanulids</taxon>
        <taxon>Asterales</taxon>
        <taxon>Asteraceae</taxon>
        <taxon>Cichorioideae</taxon>
        <taxon>Cichorieae</taxon>
        <taxon>Lactucinae</taxon>
        <taxon>Lactuca</taxon>
    </lineage>
</organism>
<dbReference type="EMBL" id="NBSK02000004">
    <property type="protein sequence ID" value="KAJ0210389.1"/>
    <property type="molecule type" value="Genomic_DNA"/>
</dbReference>
<reference evidence="2 3" key="1">
    <citation type="journal article" date="2017" name="Nat. Commun.">
        <title>Genome assembly with in vitro proximity ligation data and whole-genome triplication in lettuce.</title>
        <authorList>
            <person name="Reyes-Chin-Wo S."/>
            <person name="Wang Z."/>
            <person name="Yang X."/>
            <person name="Kozik A."/>
            <person name="Arikit S."/>
            <person name="Song C."/>
            <person name="Xia L."/>
            <person name="Froenicke L."/>
            <person name="Lavelle D.O."/>
            <person name="Truco M.J."/>
            <person name="Xia R."/>
            <person name="Zhu S."/>
            <person name="Xu C."/>
            <person name="Xu H."/>
            <person name="Xu X."/>
            <person name="Cox K."/>
            <person name="Korf I."/>
            <person name="Meyers B.C."/>
            <person name="Michelmore R.W."/>
        </authorList>
    </citation>
    <scope>NUCLEOTIDE SEQUENCE [LARGE SCALE GENOMIC DNA]</scope>
    <source>
        <strain evidence="3">cv. Salinas</strain>
        <tissue evidence="2">Seedlings</tissue>
    </source>
</reference>
<keyword evidence="1" id="KW-0812">Transmembrane</keyword>
<keyword evidence="3" id="KW-1185">Reference proteome</keyword>
<protein>
    <submittedName>
        <fullName evidence="2">Uncharacterized protein</fullName>
    </submittedName>
</protein>
<name>A0A9R1VRY4_LACSA</name>
<proteinExistence type="predicted"/>
<accession>A0A9R1VRY4</accession>
<keyword evidence="1" id="KW-0472">Membrane</keyword>
<dbReference type="Proteomes" id="UP000235145">
    <property type="component" value="Unassembled WGS sequence"/>
</dbReference>
<dbReference type="AlphaFoldDB" id="A0A9R1VRY4"/>
<evidence type="ECO:0000256" key="1">
    <source>
        <dbReference type="SAM" id="Phobius"/>
    </source>
</evidence>
<sequence>MLLQAMKAISISKPVFFGSSCHHHCPHTNNLHHRAVSFVVNAGKGTNGRRNLVDENMIVLRMRIKEVEMEETGGLLPEKSRCWMVWEKKYYEHYNQDVCEAMRVLQMCLMNTRPCFALGTLALLMLSVILSTGVVIDSFISFVKWFLYNYAND</sequence>
<gene>
    <name evidence="2" type="ORF">LSAT_V11C400217250</name>
</gene>
<comment type="caution">
    <text evidence="2">The sequence shown here is derived from an EMBL/GenBank/DDBJ whole genome shotgun (WGS) entry which is preliminary data.</text>
</comment>
<evidence type="ECO:0000313" key="3">
    <source>
        <dbReference type="Proteomes" id="UP000235145"/>
    </source>
</evidence>
<keyword evidence="1" id="KW-1133">Transmembrane helix</keyword>
<dbReference type="PANTHER" id="PTHR33782">
    <property type="entry name" value="OS01G0121600 PROTEIN"/>
    <property type="match status" value="1"/>
</dbReference>
<dbReference type="PANTHER" id="PTHR33782:SF27">
    <property type="entry name" value="PROTEIN, PUTATIVE-RELATED"/>
    <property type="match status" value="1"/>
</dbReference>